<dbReference type="EMBL" id="JBHLWN010000031">
    <property type="protein sequence ID" value="MFC0212463.1"/>
    <property type="molecule type" value="Genomic_DNA"/>
</dbReference>
<comment type="caution">
    <text evidence="1">The sequence shown here is derived from an EMBL/GenBank/DDBJ whole genome shotgun (WGS) entry which is preliminary data.</text>
</comment>
<protein>
    <recommendedName>
        <fullName evidence="3">Lipoprotein</fullName>
    </recommendedName>
</protein>
<sequence>MGIKRFTLFFIVIFLLFGCHDKSESILKPDAKIKQFTRSLAVNHAPAYIKTVPGDEYEGFVYEGMLHKEMRDNGFGWSLLDVSKAFGIAIQEIEKPEQYKDFVIPYEFRIGSKDNEVTFRLDTSHKESLKYLKFAEGANAIYHVFQNDHEVKMETQPFTHHGGGINIQPLELLQLLHIGYIQKGQTIYVGQDKSTPINGKVLFDNKVEIGSDQKLDVSLVYYYDLGAKPNYEKVELIIDGEPVILFDQDHKGSSNYYQNGFVEAITFRGNQLLKINLDEDAIILKRTSNRWERVFSPEKYNSILHGTLSLQIASDGSGKFIDSEHRLTHEVSTTGGIPNTVYPIDLISFGHFELDEAQKELAITAELSARNEGRSIFNMKVRFLFDGTTFIPNRMASWDDGKFGADKSSGKEIQSLDDYMQFSYSL</sequence>
<gene>
    <name evidence="1" type="ORF">ACFFK0_08310</name>
</gene>
<organism evidence="1 2">
    <name type="scientific">Paenibacillus chartarius</name>
    <dbReference type="NCBI Taxonomy" id="747481"/>
    <lineage>
        <taxon>Bacteria</taxon>
        <taxon>Bacillati</taxon>
        <taxon>Bacillota</taxon>
        <taxon>Bacilli</taxon>
        <taxon>Bacillales</taxon>
        <taxon>Paenibacillaceae</taxon>
        <taxon>Paenibacillus</taxon>
    </lineage>
</organism>
<accession>A0ABV6DIK7</accession>
<dbReference type="PROSITE" id="PS51257">
    <property type="entry name" value="PROKAR_LIPOPROTEIN"/>
    <property type="match status" value="1"/>
</dbReference>
<name>A0ABV6DIK7_9BACL</name>
<proteinExistence type="predicted"/>
<dbReference type="RefSeq" id="WP_377469639.1">
    <property type="nucleotide sequence ID" value="NZ_JBHLWN010000031.1"/>
</dbReference>
<evidence type="ECO:0000313" key="2">
    <source>
        <dbReference type="Proteomes" id="UP001589776"/>
    </source>
</evidence>
<keyword evidence="2" id="KW-1185">Reference proteome</keyword>
<reference evidence="1 2" key="1">
    <citation type="submission" date="2024-09" db="EMBL/GenBank/DDBJ databases">
        <authorList>
            <person name="Sun Q."/>
            <person name="Mori K."/>
        </authorList>
    </citation>
    <scope>NUCLEOTIDE SEQUENCE [LARGE SCALE GENOMIC DNA]</scope>
    <source>
        <strain evidence="1 2">CCM 7759</strain>
    </source>
</reference>
<dbReference type="Proteomes" id="UP001589776">
    <property type="component" value="Unassembled WGS sequence"/>
</dbReference>
<evidence type="ECO:0000313" key="1">
    <source>
        <dbReference type="EMBL" id="MFC0212463.1"/>
    </source>
</evidence>
<evidence type="ECO:0008006" key="3">
    <source>
        <dbReference type="Google" id="ProtNLM"/>
    </source>
</evidence>